<dbReference type="RefSeq" id="WP_143909163.1">
    <property type="nucleotide sequence ID" value="NZ_CP041765.1"/>
</dbReference>
<protein>
    <submittedName>
        <fullName evidence="1">PE-PPE domain-containing protein</fullName>
    </submittedName>
</protein>
<organism evidence="1 2">
    <name type="scientific">Tomitella fengzijianii</name>
    <dbReference type="NCBI Taxonomy" id="2597660"/>
    <lineage>
        <taxon>Bacteria</taxon>
        <taxon>Bacillati</taxon>
        <taxon>Actinomycetota</taxon>
        <taxon>Actinomycetes</taxon>
        <taxon>Mycobacteriales</taxon>
        <taxon>Tomitella</taxon>
    </lineage>
</organism>
<proteinExistence type="predicted"/>
<gene>
    <name evidence="1" type="ORF">FO059_12350</name>
</gene>
<dbReference type="Proteomes" id="UP000317344">
    <property type="component" value="Chromosome"/>
</dbReference>
<dbReference type="Gene3D" id="3.40.50.1820">
    <property type="entry name" value="alpha/beta hydrolase"/>
    <property type="match status" value="1"/>
</dbReference>
<evidence type="ECO:0000313" key="2">
    <source>
        <dbReference type="Proteomes" id="UP000317344"/>
    </source>
</evidence>
<accession>A0A516X4F0</accession>
<dbReference type="AlphaFoldDB" id="A0A516X4F0"/>
<dbReference type="SUPFAM" id="SSF53474">
    <property type="entry name" value="alpha/beta-Hydrolases"/>
    <property type="match status" value="1"/>
</dbReference>
<evidence type="ECO:0000313" key="1">
    <source>
        <dbReference type="EMBL" id="QDQ97959.1"/>
    </source>
</evidence>
<name>A0A516X4F0_9ACTN</name>
<sequence length="248" mass="27167">MTAYTVIRCRGIGEPSTGRTMLHNVTDQLPRDHYKPIELPWSAEYGPVPDPAGQSFDDALADGRRMLLSAIRGADNPVILLGYSGGAMLAGNVADEIGRGEHPDIIAKLNAVGLVADPAQPIGQADNGSFGVTGSRDINLILTRWVWDERDPIPCTPTRSPLRTLADQSAAMSIADPYAWGADLIDRLLRAKWQPSAWDWLDLIGTARRYNHAIDQARYYLNGGHVRAYQGAPFNGLARWIRTTTAHQ</sequence>
<dbReference type="OrthoDB" id="4562399at2"/>
<keyword evidence="2" id="KW-1185">Reference proteome</keyword>
<dbReference type="InterPro" id="IPR029058">
    <property type="entry name" value="AB_hydrolase_fold"/>
</dbReference>
<dbReference type="KEGG" id="toy:FO059_12350"/>
<reference evidence="1 2" key="1">
    <citation type="submission" date="2019-07" db="EMBL/GenBank/DDBJ databases">
        <title>Tomitella cavernea sp. nov., an actinomycete isolated from soil.</title>
        <authorList>
            <person name="Cheng J."/>
        </authorList>
    </citation>
    <scope>NUCLEOTIDE SEQUENCE [LARGE SCALE GENOMIC DNA]</scope>
    <source>
        <strain evidence="1 2">HY188</strain>
    </source>
</reference>
<dbReference type="EMBL" id="CP041765">
    <property type="protein sequence ID" value="QDQ97959.1"/>
    <property type="molecule type" value="Genomic_DNA"/>
</dbReference>
<reference evidence="1 2" key="2">
    <citation type="submission" date="2019-07" db="EMBL/GenBank/DDBJ databases">
        <authorList>
            <person name="Huang Y."/>
        </authorList>
    </citation>
    <scope>NUCLEOTIDE SEQUENCE [LARGE SCALE GENOMIC DNA]</scope>
    <source>
        <strain evidence="1 2">HY188</strain>
    </source>
</reference>